<dbReference type="Proteomes" id="UP000609849">
    <property type="component" value="Unassembled WGS sequence"/>
</dbReference>
<proteinExistence type="predicted"/>
<dbReference type="InterPro" id="IPR027417">
    <property type="entry name" value="P-loop_NTPase"/>
</dbReference>
<dbReference type="RefSeq" id="WP_153923699.1">
    <property type="nucleotide sequence ID" value="NZ_JACRWE010000002.1"/>
</dbReference>
<evidence type="ECO:0000313" key="2">
    <source>
        <dbReference type="EMBL" id="MBC5995820.1"/>
    </source>
</evidence>
<keyword evidence="3" id="KW-1185">Reference proteome</keyword>
<organism evidence="2 3">
    <name type="scientific">Romboutsia faecis</name>
    <dbReference type="NCBI Taxonomy" id="2764597"/>
    <lineage>
        <taxon>Bacteria</taxon>
        <taxon>Bacillati</taxon>
        <taxon>Bacillota</taxon>
        <taxon>Clostridia</taxon>
        <taxon>Peptostreptococcales</taxon>
        <taxon>Peptostreptococcaceae</taxon>
        <taxon>Romboutsia</taxon>
    </lineage>
</organism>
<sequence length="213" mass="24114">MRVMSSNCFLGRLYKNYIKKKGYYELYKNVNTIVVTGSDNKIITENFISDFSDNLVKLNKRVLIIDADLRNTKTNKRFRENISNGLIEVLSEGKSIESCIINHKVDVLCSNSICEEPSEIIGTINMKTLINNAKKIYDYIIINTPAISMYSDAWMLSNFVEKTVLIEGEDKQALIEAESRLSMIGADVFRTKFINCVEYTSNAINGGYKASIA</sequence>
<evidence type="ECO:0000313" key="3">
    <source>
        <dbReference type="Proteomes" id="UP000609849"/>
    </source>
</evidence>
<dbReference type="Gene3D" id="3.40.50.300">
    <property type="entry name" value="P-loop containing nucleotide triphosphate hydrolases"/>
    <property type="match status" value="1"/>
</dbReference>
<name>A0ABR7JLP1_9FIRM</name>
<accession>A0ABR7JLP1</accession>
<dbReference type="Pfam" id="PF13614">
    <property type="entry name" value="AAA_31"/>
    <property type="match status" value="1"/>
</dbReference>
<gene>
    <name evidence="2" type="ORF">H8923_03540</name>
</gene>
<dbReference type="InterPro" id="IPR025669">
    <property type="entry name" value="AAA_dom"/>
</dbReference>
<dbReference type="EMBL" id="JACRWE010000002">
    <property type="protein sequence ID" value="MBC5995820.1"/>
    <property type="molecule type" value="Genomic_DNA"/>
</dbReference>
<evidence type="ECO:0000259" key="1">
    <source>
        <dbReference type="Pfam" id="PF13614"/>
    </source>
</evidence>
<protein>
    <submittedName>
        <fullName evidence="2">AAA family ATPase</fullName>
    </submittedName>
</protein>
<feature type="domain" description="AAA" evidence="1">
    <location>
        <begin position="52"/>
        <end position="152"/>
    </location>
</feature>
<comment type="caution">
    <text evidence="2">The sequence shown here is derived from an EMBL/GenBank/DDBJ whole genome shotgun (WGS) entry which is preliminary data.</text>
</comment>
<reference evidence="2 3" key="1">
    <citation type="submission" date="2020-08" db="EMBL/GenBank/DDBJ databases">
        <authorList>
            <person name="Liu C."/>
            <person name="Sun Q."/>
        </authorList>
    </citation>
    <scope>NUCLEOTIDE SEQUENCE [LARGE SCALE GENOMIC DNA]</scope>
    <source>
        <strain evidence="2 3">NSJ-18</strain>
    </source>
</reference>
<dbReference type="SUPFAM" id="SSF52540">
    <property type="entry name" value="P-loop containing nucleoside triphosphate hydrolases"/>
    <property type="match status" value="1"/>
</dbReference>